<keyword evidence="3" id="KW-1185">Reference proteome</keyword>
<proteinExistence type="predicted"/>
<reference evidence="2 3" key="1">
    <citation type="submission" date="2024-01" db="EMBL/GenBank/DDBJ databases">
        <title>The genomes of 5 underutilized Papilionoideae crops provide insights into root nodulation and disease resistanc.</title>
        <authorList>
            <person name="Jiang F."/>
        </authorList>
    </citation>
    <scope>NUCLEOTIDE SEQUENCE [LARGE SCALE GENOMIC DNA]</scope>
    <source>
        <strain evidence="2">LVBAO_FW01</strain>
        <tissue evidence="2">Leaves</tissue>
    </source>
</reference>
<name>A0AAN9PW01_CANGL</name>
<evidence type="ECO:0000313" key="3">
    <source>
        <dbReference type="Proteomes" id="UP001367508"/>
    </source>
</evidence>
<sequence>MNWDRSMDSALFDRTMKEATRSVRSIFTTKLNFQKLGRERECVCCVVFSSSSSSSSSSSFLRLLHFLLQIPLFFFPFSLYNLRNLLLFLSLQLRLLLCFVWIEDPLNFGTLSPIYARCSRFAN</sequence>
<accession>A0AAN9PW01</accession>
<comment type="caution">
    <text evidence="2">The sequence shown here is derived from an EMBL/GenBank/DDBJ whole genome shotgun (WGS) entry which is preliminary data.</text>
</comment>
<keyword evidence="1" id="KW-0472">Membrane</keyword>
<keyword evidence="1" id="KW-0812">Transmembrane</keyword>
<evidence type="ECO:0000256" key="1">
    <source>
        <dbReference type="SAM" id="Phobius"/>
    </source>
</evidence>
<feature type="transmembrane region" description="Helical" evidence="1">
    <location>
        <begin position="60"/>
        <end position="79"/>
    </location>
</feature>
<evidence type="ECO:0000313" key="2">
    <source>
        <dbReference type="EMBL" id="KAK7314465.1"/>
    </source>
</evidence>
<dbReference type="AlphaFoldDB" id="A0AAN9PW01"/>
<keyword evidence="1" id="KW-1133">Transmembrane helix</keyword>
<dbReference type="Proteomes" id="UP001367508">
    <property type="component" value="Unassembled WGS sequence"/>
</dbReference>
<dbReference type="EMBL" id="JAYMYQ010000008">
    <property type="protein sequence ID" value="KAK7314465.1"/>
    <property type="molecule type" value="Genomic_DNA"/>
</dbReference>
<protein>
    <submittedName>
        <fullName evidence="2">Uncharacterized protein</fullName>
    </submittedName>
</protein>
<organism evidence="2 3">
    <name type="scientific">Canavalia gladiata</name>
    <name type="common">Sword bean</name>
    <name type="synonym">Dolichos gladiatus</name>
    <dbReference type="NCBI Taxonomy" id="3824"/>
    <lineage>
        <taxon>Eukaryota</taxon>
        <taxon>Viridiplantae</taxon>
        <taxon>Streptophyta</taxon>
        <taxon>Embryophyta</taxon>
        <taxon>Tracheophyta</taxon>
        <taxon>Spermatophyta</taxon>
        <taxon>Magnoliopsida</taxon>
        <taxon>eudicotyledons</taxon>
        <taxon>Gunneridae</taxon>
        <taxon>Pentapetalae</taxon>
        <taxon>rosids</taxon>
        <taxon>fabids</taxon>
        <taxon>Fabales</taxon>
        <taxon>Fabaceae</taxon>
        <taxon>Papilionoideae</taxon>
        <taxon>50 kb inversion clade</taxon>
        <taxon>NPAAA clade</taxon>
        <taxon>indigoferoid/millettioid clade</taxon>
        <taxon>Phaseoleae</taxon>
        <taxon>Canavalia</taxon>
    </lineage>
</organism>
<gene>
    <name evidence="2" type="ORF">VNO77_32989</name>
</gene>